<evidence type="ECO:0000256" key="4">
    <source>
        <dbReference type="ARBA" id="ARBA00023136"/>
    </source>
</evidence>
<gene>
    <name evidence="7" type="ORF">H4W27_002372</name>
</gene>
<evidence type="ECO:0000256" key="5">
    <source>
        <dbReference type="SAM" id="Phobius"/>
    </source>
</evidence>
<dbReference type="InterPro" id="IPR003807">
    <property type="entry name" value="DUF202"/>
</dbReference>
<dbReference type="Proteomes" id="UP000643525">
    <property type="component" value="Unassembled WGS sequence"/>
</dbReference>
<proteinExistence type="predicted"/>
<sequence length="108" mass="11550">MPPGAPLHLDPGLQPERTVLSWGRTMLLFALAGAVFLRWVPYYGVWTVALTAGCAVVAGTIYLTQRRRYAKQSHGIAEEQVEADVPAVLGTTLATLCLGLMGLLAVLS</sequence>
<dbReference type="RefSeq" id="WP_192596142.1">
    <property type="nucleotide sequence ID" value="NZ_BAAALJ010000013.1"/>
</dbReference>
<accession>A0ABR9JH41</accession>
<feature type="transmembrane region" description="Helical" evidence="5">
    <location>
        <begin position="45"/>
        <end position="64"/>
    </location>
</feature>
<evidence type="ECO:0000259" key="6">
    <source>
        <dbReference type="Pfam" id="PF02656"/>
    </source>
</evidence>
<comment type="subcellular location">
    <subcellularLocation>
        <location evidence="1">Endomembrane system</location>
        <topology evidence="1">Multi-pass membrane protein</topology>
    </subcellularLocation>
</comment>
<evidence type="ECO:0000313" key="8">
    <source>
        <dbReference type="Proteomes" id="UP000643525"/>
    </source>
</evidence>
<feature type="domain" description="DUF202" evidence="6">
    <location>
        <begin position="10"/>
        <end position="74"/>
    </location>
</feature>
<reference evidence="7 8" key="1">
    <citation type="submission" date="2020-10" db="EMBL/GenBank/DDBJ databases">
        <title>Sequencing the genomes of 1000 actinobacteria strains.</title>
        <authorList>
            <person name="Klenk H.-P."/>
        </authorList>
    </citation>
    <scope>NUCLEOTIDE SEQUENCE [LARGE SCALE GENOMIC DNA]</scope>
    <source>
        <strain evidence="7 8">DSM 15666</strain>
    </source>
</reference>
<keyword evidence="8" id="KW-1185">Reference proteome</keyword>
<keyword evidence="3 5" id="KW-1133">Transmembrane helix</keyword>
<dbReference type="Pfam" id="PF02656">
    <property type="entry name" value="DUF202"/>
    <property type="match status" value="1"/>
</dbReference>
<keyword evidence="2 5" id="KW-0812">Transmembrane</keyword>
<comment type="caution">
    <text evidence="7">The sequence shown here is derived from an EMBL/GenBank/DDBJ whole genome shotgun (WGS) entry which is preliminary data.</text>
</comment>
<protein>
    <submittedName>
        <fullName evidence="7">Uncharacterized membrane protein YidH (DUF202 family)</fullName>
    </submittedName>
</protein>
<evidence type="ECO:0000256" key="2">
    <source>
        <dbReference type="ARBA" id="ARBA00022692"/>
    </source>
</evidence>
<keyword evidence="4 5" id="KW-0472">Membrane</keyword>
<feature type="transmembrane region" description="Helical" evidence="5">
    <location>
        <begin position="85"/>
        <end position="107"/>
    </location>
</feature>
<evidence type="ECO:0000256" key="1">
    <source>
        <dbReference type="ARBA" id="ARBA00004127"/>
    </source>
</evidence>
<dbReference type="EMBL" id="JADBED010000001">
    <property type="protein sequence ID" value="MBE1525254.1"/>
    <property type="molecule type" value="Genomic_DNA"/>
</dbReference>
<organism evidence="7 8">
    <name type="scientific">Nesterenkonia lutea</name>
    <dbReference type="NCBI Taxonomy" id="272919"/>
    <lineage>
        <taxon>Bacteria</taxon>
        <taxon>Bacillati</taxon>
        <taxon>Actinomycetota</taxon>
        <taxon>Actinomycetes</taxon>
        <taxon>Micrococcales</taxon>
        <taxon>Micrococcaceae</taxon>
        <taxon>Nesterenkonia</taxon>
    </lineage>
</organism>
<evidence type="ECO:0000313" key="7">
    <source>
        <dbReference type="EMBL" id="MBE1525254.1"/>
    </source>
</evidence>
<name>A0ABR9JH41_9MICC</name>
<evidence type="ECO:0000256" key="3">
    <source>
        <dbReference type="ARBA" id="ARBA00022989"/>
    </source>
</evidence>